<evidence type="ECO:0000256" key="3">
    <source>
        <dbReference type="SAM" id="MobiDB-lite"/>
    </source>
</evidence>
<comment type="similarity">
    <text evidence="1">Belongs to the short-chain dehydrogenases/reductases (SDR) family.</text>
</comment>
<keyword evidence="2" id="KW-0560">Oxidoreductase</keyword>
<evidence type="ECO:0000256" key="1">
    <source>
        <dbReference type="ARBA" id="ARBA00006484"/>
    </source>
</evidence>
<sequence>MANSLFSLEGRVAVVSGAAQGLGRATAMAVAQHGADVVLVDRNGEGAEATAAQIAAFGGKTMVAATNVSDPDAVADLFQQVDVRFGRVDFLGNIAGDGHLARPEELAIADLHRVLQNLVVGRFAMCQEAGKRMLAQGRGSIMNIGSLASSTALGRGHIAYSMAMGAVIQMTRELSTEWSYRGVRVNCVTPAQVVNPSLTVRMQDDPTLEGRFLHGIPAGRLGQPNDIMGIAVLLASDASAWITGAIIPLDGGNMAMNAGGTPGHEQRPVQAFRAEQK</sequence>
<protein>
    <submittedName>
        <fullName evidence="4">SDR family oxidoreductase</fullName>
    </submittedName>
</protein>
<evidence type="ECO:0000313" key="4">
    <source>
        <dbReference type="EMBL" id="HEN17004.1"/>
    </source>
</evidence>
<gene>
    <name evidence="4" type="ORF">ENQ76_16210</name>
</gene>
<dbReference type="PANTHER" id="PTHR42760:SF115">
    <property type="entry name" value="3-OXOACYL-[ACYL-CARRIER-PROTEIN] REDUCTASE FABG"/>
    <property type="match status" value="1"/>
</dbReference>
<proteinExistence type="inferred from homology"/>
<dbReference type="EMBL" id="DSOK01000443">
    <property type="protein sequence ID" value="HEN17004.1"/>
    <property type="molecule type" value="Genomic_DNA"/>
</dbReference>
<dbReference type="FunFam" id="3.40.50.720:FF:000084">
    <property type="entry name" value="Short-chain dehydrogenase reductase"/>
    <property type="match status" value="1"/>
</dbReference>
<evidence type="ECO:0000256" key="2">
    <source>
        <dbReference type="ARBA" id="ARBA00023002"/>
    </source>
</evidence>
<dbReference type="Pfam" id="PF13561">
    <property type="entry name" value="adh_short_C2"/>
    <property type="match status" value="1"/>
</dbReference>
<feature type="region of interest" description="Disordered" evidence="3">
    <location>
        <begin position="257"/>
        <end position="277"/>
    </location>
</feature>
<organism evidence="4">
    <name type="scientific">Schlesneria paludicola</name>
    <dbReference type="NCBI Taxonomy" id="360056"/>
    <lineage>
        <taxon>Bacteria</taxon>
        <taxon>Pseudomonadati</taxon>
        <taxon>Planctomycetota</taxon>
        <taxon>Planctomycetia</taxon>
        <taxon>Planctomycetales</taxon>
        <taxon>Planctomycetaceae</taxon>
        <taxon>Schlesneria</taxon>
    </lineage>
</organism>
<dbReference type="PRINTS" id="PR00081">
    <property type="entry name" value="GDHRDH"/>
</dbReference>
<accession>A0A7C2K040</accession>
<dbReference type="InterPro" id="IPR036291">
    <property type="entry name" value="NAD(P)-bd_dom_sf"/>
</dbReference>
<dbReference type="Gene3D" id="3.40.50.720">
    <property type="entry name" value="NAD(P)-binding Rossmann-like Domain"/>
    <property type="match status" value="1"/>
</dbReference>
<dbReference type="SUPFAM" id="SSF51735">
    <property type="entry name" value="NAD(P)-binding Rossmann-fold domains"/>
    <property type="match status" value="1"/>
</dbReference>
<dbReference type="GO" id="GO:0016616">
    <property type="term" value="F:oxidoreductase activity, acting on the CH-OH group of donors, NAD or NADP as acceptor"/>
    <property type="evidence" value="ECO:0007669"/>
    <property type="project" value="TreeGrafter"/>
</dbReference>
<dbReference type="PANTHER" id="PTHR42760">
    <property type="entry name" value="SHORT-CHAIN DEHYDROGENASES/REDUCTASES FAMILY MEMBER"/>
    <property type="match status" value="1"/>
</dbReference>
<name>A0A7C2K040_9PLAN</name>
<dbReference type="InterPro" id="IPR002347">
    <property type="entry name" value="SDR_fam"/>
</dbReference>
<reference evidence="4" key="1">
    <citation type="journal article" date="2020" name="mSystems">
        <title>Genome- and Community-Level Interaction Insights into Carbon Utilization and Element Cycling Functions of Hydrothermarchaeota in Hydrothermal Sediment.</title>
        <authorList>
            <person name="Zhou Z."/>
            <person name="Liu Y."/>
            <person name="Xu W."/>
            <person name="Pan J."/>
            <person name="Luo Z.H."/>
            <person name="Li M."/>
        </authorList>
    </citation>
    <scope>NUCLEOTIDE SEQUENCE [LARGE SCALE GENOMIC DNA]</scope>
    <source>
        <strain evidence="4">SpSt-339</strain>
    </source>
</reference>
<dbReference type="AlphaFoldDB" id="A0A7C2K040"/>
<comment type="caution">
    <text evidence="4">The sequence shown here is derived from an EMBL/GenBank/DDBJ whole genome shotgun (WGS) entry which is preliminary data.</text>
</comment>